<dbReference type="SUPFAM" id="SSF52440">
    <property type="entry name" value="PreATP-grasp domain"/>
    <property type="match status" value="1"/>
</dbReference>
<dbReference type="PANTHER" id="PTHR11609:SF5">
    <property type="entry name" value="PHOSPHORIBOSYLAMINOIMIDAZOLE CARBOXYLASE"/>
    <property type="match status" value="1"/>
</dbReference>
<gene>
    <name evidence="10" type="ORF">C683_0820</name>
</gene>
<dbReference type="EC" id="4.1.1.21" evidence="10"/>
<feature type="domain" description="ATP-grasp" evidence="9">
    <location>
        <begin position="111"/>
        <end position="293"/>
    </location>
</feature>
<evidence type="ECO:0000256" key="5">
    <source>
        <dbReference type="ARBA" id="ARBA00022840"/>
    </source>
</evidence>
<evidence type="ECO:0000313" key="10">
    <source>
        <dbReference type="EMBL" id="EKU27489.1"/>
    </source>
</evidence>
<comment type="caution">
    <text evidence="10">The sequence shown here is derived from an EMBL/GenBank/DDBJ whole genome shotgun (WGS) entry which is preliminary data.</text>
</comment>
<evidence type="ECO:0000256" key="7">
    <source>
        <dbReference type="ARBA" id="ARBA00025704"/>
    </source>
</evidence>
<evidence type="ECO:0000256" key="2">
    <source>
        <dbReference type="ARBA" id="ARBA00001946"/>
    </source>
</evidence>
<dbReference type="Gene3D" id="3.40.50.20">
    <property type="match status" value="1"/>
</dbReference>
<keyword evidence="4" id="KW-0658">Purine biosynthesis</keyword>
<dbReference type="InterPro" id="IPR013815">
    <property type="entry name" value="ATP_grasp_subdomain_1"/>
</dbReference>
<dbReference type="Pfam" id="PF02222">
    <property type="entry name" value="ATP-grasp"/>
    <property type="match status" value="1"/>
</dbReference>
<evidence type="ECO:0000259" key="9">
    <source>
        <dbReference type="PROSITE" id="PS50975"/>
    </source>
</evidence>
<dbReference type="AlphaFoldDB" id="K8Z8Z1"/>
<organism evidence="10 11">
    <name type="scientific">Catellicoccus marimammalium M35/04/3</name>
    <dbReference type="NCBI Taxonomy" id="1234409"/>
    <lineage>
        <taxon>Bacteria</taxon>
        <taxon>Bacillati</taxon>
        <taxon>Bacillota</taxon>
        <taxon>Bacilli</taxon>
        <taxon>Lactobacillales</taxon>
        <taxon>Enterococcaceae</taxon>
        <taxon>Catellicoccus</taxon>
    </lineage>
</organism>
<keyword evidence="11" id="KW-1185">Reference proteome</keyword>
<dbReference type="OrthoDB" id="9804625at2"/>
<dbReference type="Gene3D" id="3.30.470.20">
    <property type="entry name" value="ATP-grasp fold, B domain"/>
    <property type="match status" value="1"/>
</dbReference>
<comment type="cofactor">
    <cofactor evidence="2">
        <name>Mg(2+)</name>
        <dbReference type="ChEBI" id="CHEBI:18420"/>
    </cofactor>
</comment>
<keyword evidence="6" id="KW-0464">Manganese</keyword>
<dbReference type="Gene3D" id="3.30.1490.20">
    <property type="entry name" value="ATP-grasp fold, A domain"/>
    <property type="match status" value="1"/>
</dbReference>
<dbReference type="GO" id="GO:0005829">
    <property type="term" value="C:cytosol"/>
    <property type="evidence" value="ECO:0007669"/>
    <property type="project" value="TreeGrafter"/>
</dbReference>
<dbReference type="InterPro" id="IPR011761">
    <property type="entry name" value="ATP-grasp"/>
</dbReference>
<name>K8Z8Z1_9ENTE</name>
<dbReference type="GO" id="GO:0005524">
    <property type="term" value="F:ATP binding"/>
    <property type="evidence" value="ECO:0007669"/>
    <property type="project" value="UniProtKB-UniRule"/>
</dbReference>
<dbReference type="PROSITE" id="PS50975">
    <property type="entry name" value="ATP_GRASP"/>
    <property type="match status" value="1"/>
</dbReference>
<dbReference type="GO" id="GO:0006164">
    <property type="term" value="P:purine nucleotide biosynthetic process"/>
    <property type="evidence" value="ECO:0007669"/>
    <property type="project" value="UniProtKB-KW"/>
</dbReference>
<dbReference type="Proteomes" id="UP000016057">
    <property type="component" value="Unassembled WGS sequence"/>
</dbReference>
<dbReference type="InterPro" id="IPR016185">
    <property type="entry name" value="PreATP-grasp_dom_sf"/>
</dbReference>
<evidence type="ECO:0000256" key="6">
    <source>
        <dbReference type="ARBA" id="ARBA00023211"/>
    </source>
</evidence>
<dbReference type="GO" id="GO:0004638">
    <property type="term" value="F:phosphoribosylaminoimidazole carboxylase activity"/>
    <property type="evidence" value="ECO:0007669"/>
    <property type="project" value="UniProtKB-EC"/>
</dbReference>
<dbReference type="RefSeq" id="WP_009490310.1">
    <property type="nucleotide sequence ID" value="NZ_AMYT01000017.1"/>
</dbReference>
<proteinExistence type="predicted"/>
<evidence type="ECO:0000256" key="4">
    <source>
        <dbReference type="ARBA" id="ARBA00022755"/>
    </source>
</evidence>
<dbReference type="SUPFAM" id="SSF56059">
    <property type="entry name" value="Glutathione synthetase ATP-binding domain-like"/>
    <property type="match status" value="1"/>
</dbReference>
<dbReference type="InterPro" id="IPR003135">
    <property type="entry name" value="ATP-grasp_carboxylate-amine"/>
</dbReference>
<dbReference type="STRING" id="1234409.C683_0820"/>
<keyword evidence="5 8" id="KW-0067">ATP-binding</keyword>
<evidence type="ECO:0000256" key="8">
    <source>
        <dbReference type="PROSITE-ProRule" id="PRU00409"/>
    </source>
</evidence>
<keyword evidence="3 8" id="KW-0547">Nucleotide-binding</keyword>
<protein>
    <submittedName>
        <fullName evidence="10">Phosphoribosylaminoimidazole carboxylase ATPase subunit</fullName>
        <ecNumber evidence="10">4.1.1.21</ecNumber>
    </submittedName>
</protein>
<accession>K8Z8Z1</accession>
<sequence>MAEYIRPGKTVGIIGGGAFAFLLAMEAKILGFRVCVLESTKECPAGKMADEFIEGNIQDLYDLEQLGRRCDVLIYATNRLQLHTMMTIEEKFNLPQGINGLAYAQDLFLKKTFLEDVGINIAPYATIVRITDIEENIDGIGYPCLLRDSQGVQEVVIESASDVVHAMDLVKQDSCILESMIAYQYDVSMAVARNNRGDVMFFPPVEHVSSFGEERKFQTKDDLDPLMVQELERIARVIVEKMEYEGTMTIRYHITSEGVIYVDDMVSYPDESTLLTLDACQFNTFSAHLRGVCQWPLQEKADCFMPAVTTLITGKDISSAKRQIEHQANWHFYFYDYEFARGDSVVGHVTALTSEQSHELLEMDKFFL</sequence>
<dbReference type="EMBL" id="AMYT01000017">
    <property type="protein sequence ID" value="EKU27489.1"/>
    <property type="molecule type" value="Genomic_DNA"/>
</dbReference>
<evidence type="ECO:0000256" key="1">
    <source>
        <dbReference type="ARBA" id="ARBA00001936"/>
    </source>
</evidence>
<dbReference type="eggNOG" id="COG0026">
    <property type="taxonomic scope" value="Bacteria"/>
</dbReference>
<comment type="pathway">
    <text evidence="7">Purine metabolism.</text>
</comment>
<dbReference type="InterPro" id="IPR054350">
    <property type="entry name" value="PurT/PurK_preATP-grasp"/>
</dbReference>
<reference evidence="10 11" key="1">
    <citation type="journal article" date="2013" name="Genome Announc.">
        <title>Draft Genome Sequence of Catellicoccus marimammalium, a Novel Species Commonly Found in Gull Feces.</title>
        <authorList>
            <person name="Weigand M.R."/>
            <person name="Ryu H."/>
            <person name="Bozcek L."/>
            <person name="Konstantinidis K.T."/>
            <person name="Santo Domingo J.W."/>
        </authorList>
    </citation>
    <scope>NUCLEOTIDE SEQUENCE [LARGE SCALE GENOMIC DNA]</scope>
    <source>
        <strain evidence="10 11">M35/04/3</strain>
    </source>
</reference>
<dbReference type="GO" id="GO:0046872">
    <property type="term" value="F:metal ion binding"/>
    <property type="evidence" value="ECO:0007669"/>
    <property type="project" value="InterPro"/>
</dbReference>
<comment type="cofactor">
    <cofactor evidence="1">
        <name>Mn(2+)</name>
        <dbReference type="ChEBI" id="CHEBI:29035"/>
    </cofactor>
</comment>
<dbReference type="PANTHER" id="PTHR11609">
    <property type="entry name" value="PURINE BIOSYNTHESIS PROTEIN 6/7, PUR6/7"/>
    <property type="match status" value="1"/>
</dbReference>
<dbReference type="Pfam" id="PF22660">
    <property type="entry name" value="RS_preATP-grasp-like"/>
    <property type="match status" value="1"/>
</dbReference>
<keyword evidence="10" id="KW-0456">Lyase</keyword>
<evidence type="ECO:0000256" key="3">
    <source>
        <dbReference type="ARBA" id="ARBA00022741"/>
    </source>
</evidence>
<evidence type="ECO:0000313" key="11">
    <source>
        <dbReference type="Proteomes" id="UP000016057"/>
    </source>
</evidence>